<name>A0A8J3QZD8_9ACTN</name>
<dbReference type="AlphaFoldDB" id="A0A8J3QZD8"/>
<dbReference type="EMBL" id="BONZ01000070">
    <property type="protein sequence ID" value="GIH18683.1"/>
    <property type="molecule type" value="Genomic_DNA"/>
</dbReference>
<dbReference type="InterPro" id="IPR018699">
    <property type="entry name" value="DUF2203"/>
</dbReference>
<evidence type="ECO:0000313" key="1">
    <source>
        <dbReference type="EMBL" id="GIH18683.1"/>
    </source>
</evidence>
<accession>A0A8J3QZD8</accession>
<reference evidence="1" key="1">
    <citation type="submission" date="2021-01" db="EMBL/GenBank/DDBJ databases">
        <title>Whole genome shotgun sequence of Rugosimonospora africana NBRC 104875.</title>
        <authorList>
            <person name="Komaki H."/>
            <person name="Tamura T."/>
        </authorList>
    </citation>
    <scope>NUCLEOTIDE SEQUENCE</scope>
    <source>
        <strain evidence="1">NBRC 104875</strain>
    </source>
</reference>
<keyword evidence="2" id="KW-1185">Reference proteome</keyword>
<protein>
    <recommendedName>
        <fullName evidence="3">DUF2203 family protein</fullName>
    </recommendedName>
</protein>
<evidence type="ECO:0000313" key="2">
    <source>
        <dbReference type="Proteomes" id="UP000642748"/>
    </source>
</evidence>
<gene>
    <name evidence="1" type="ORF">Raf01_68550</name>
</gene>
<dbReference type="PIRSF" id="PIRSF016498">
    <property type="entry name" value="UCP016498"/>
    <property type="match status" value="1"/>
</dbReference>
<proteinExistence type="predicted"/>
<evidence type="ECO:0008006" key="3">
    <source>
        <dbReference type="Google" id="ProtNLM"/>
    </source>
</evidence>
<organism evidence="1 2">
    <name type="scientific">Rugosimonospora africana</name>
    <dbReference type="NCBI Taxonomy" id="556532"/>
    <lineage>
        <taxon>Bacteria</taxon>
        <taxon>Bacillati</taxon>
        <taxon>Actinomycetota</taxon>
        <taxon>Actinomycetes</taxon>
        <taxon>Micromonosporales</taxon>
        <taxon>Micromonosporaceae</taxon>
        <taxon>Rugosimonospora</taxon>
    </lineage>
</organism>
<dbReference type="Pfam" id="PF09969">
    <property type="entry name" value="DUF2203"/>
    <property type="match status" value="1"/>
</dbReference>
<dbReference type="Proteomes" id="UP000642748">
    <property type="component" value="Unassembled WGS sequence"/>
</dbReference>
<dbReference type="RefSeq" id="WP_203922185.1">
    <property type="nucleotide sequence ID" value="NZ_BONZ01000070.1"/>
</dbReference>
<comment type="caution">
    <text evidence="1">The sequence shown here is derived from an EMBL/GenBank/DDBJ whole genome shotgun (WGS) entry which is preliminary data.</text>
</comment>
<sequence length="120" mass="13340">MYGLDDARTTLAALRPRLDDLIVVRADLAELRADLSRDGTSRLGGLAEVKGLEARLYADLEHFAEQGAQIKGYAPLLLDFPGELDGVPVLWCWLEGDPEITWYHRLDAGFAGRRPIPRPL</sequence>